<dbReference type="SMART" id="SM00418">
    <property type="entry name" value="HTH_ARSR"/>
    <property type="match status" value="1"/>
</dbReference>
<feature type="domain" description="HTH arsR-type" evidence="4">
    <location>
        <begin position="12"/>
        <end position="115"/>
    </location>
</feature>
<evidence type="ECO:0000313" key="5">
    <source>
        <dbReference type="EMBL" id="GGM93689.1"/>
    </source>
</evidence>
<dbReference type="PANTHER" id="PTHR33154:SF33">
    <property type="entry name" value="TRANSCRIPTIONAL REPRESSOR SDPR"/>
    <property type="match status" value="1"/>
</dbReference>
<dbReference type="Pfam" id="PF01022">
    <property type="entry name" value="HTH_5"/>
    <property type="match status" value="1"/>
</dbReference>
<dbReference type="CDD" id="cd00090">
    <property type="entry name" value="HTH_ARSR"/>
    <property type="match status" value="1"/>
</dbReference>
<reference evidence="6" key="1">
    <citation type="journal article" date="2019" name="Int. J. Syst. Evol. Microbiol.">
        <title>The Global Catalogue of Microorganisms (GCM) 10K type strain sequencing project: providing services to taxonomists for standard genome sequencing and annotation.</title>
        <authorList>
            <consortium name="The Broad Institute Genomics Platform"/>
            <consortium name="The Broad Institute Genome Sequencing Center for Infectious Disease"/>
            <person name="Wu L."/>
            <person name="Ma J."/>
        </authorList>
    </citation>
    <scope>NUCLEOTIDE SEQUENCE [LARGE SCALE GENOMIC DNA]</scope>
    <source>
        <strain evidence="6">CGMCC 4.7319</strain>
    </source>
</reference>
<dbReference type="InterPro" id="IPR011991">
    <property type="entry name" value="ArsR-like_HTH"/>
</dbReference>
<name>A0ABQ2HZ13_9PSEU</name>
<evidence type="ECO:0000256" key="3">
    <source>
        <dbReference type="ARBA" id="ARBA00023163"/>
    </source>
</evidence>
<keyword evidence="2" id="KW-0238">DNA-binding</keyword>
<sequence>MQIVNVILRYDDRVFSEAELLAVFRALSNPARRQMLVWLKEPMSFPGQELDDVEIGVCVTDIQQRAGLSQPTTSQYLTMLRQAGLVIATRRGKWTYYRRDEDNIARLLETLRDVF</sequence>
<evidence type="ECO:0000256" key="1">
    <source>
        <dbReference type="ARBA" id="ARBA00023015"/>
    </source>
</evidence>
<dbReference type="NCBIfam" id="NF033788">
    <property type="entry name" value="HTH_metalloreg"/>
    <property type="match status" value="1"/>
</dbReference>
<dbReference type="InterPro" id="IPR036390">
    <property type="entry name" value="WH_DNA-bd_sf"/>
</dbReference>
<comment type="caution">
    <text evidence="5">The sequence shown here is derived from an EMBL/GenBank/DDBJ whole genome shotgun (WGS) entry which is preliminary data.</text>
</comment>
<accession>A0ABQ2HZ13</accession>
<evidence type="ECO:0000256" key="2">
    <source>
        <dbReference type="ARBA" id="ARBA00023125"/>
    </source>
</evidence>
<keyword evidence="6" id="KW-1185">Reference proteome</keyword>
<dbReference type="SUPFAM" id="SSF46785">
    <property type="entry name" value="Winged helix' DNA-binding domain"/>
    <property type="match status" value="1"/>
</dbReference>
<dbReference type="EMBL" id="BMNC01000004">
    <property type="protein sequence ID" value="GGM93689.1"/>
    <property type="molecule type" value="Genomic_DNA"/>
</dbReference>
<keyword evidence="1" id="KW-0805">Transcription regulation</keyword>
<dbReference type="Proteomes" id="UP000597656">
    <property type="component" value="Unassembled WGS sequence"/>
</dbReference>
<organism evidence="5 6">
    <name type="scientific">Lentzea pudingi</name>
    <dbReference type="NCBI Taxonomy" id="1789439"/>
    <lineage>
        <taxon>Bacteria</taxon>
        <taxon>Bacillati</taxon>
        <taxon>Actinomycetota</taxon>
        <taxon>Actinomycetes</taxon>
        <taxon>Pseudonocardiales</taxon>
        <taxon>Pseudonocardiaceae</taxon>
        <taxon>Lentzea</taxon>
    </lineage>
</organism>
<dbReference type="PROSITE" id="PS50987">
    <property type="entry name" value="HTH_ARSR_2"/>
    <property type="match status" value="1"/>
</dbReference>
<evidence type="ECO:0000259" key="4">
    <source>
        <dbReference type="PROSITE" id="PS50987"/>
    </source>
</evidence>
<gene>
    <name evidence="5" type="primary">arsR</name>
    <name evidence="5" type="ORF">GCM10011609_33920</name>
</gene>
<dbReference type="InterPro" id="IPR051081">
    <property type="entry name" value="HTH_MetalResp_TranReg"/>
</dbReference>
<dbReference type="Gene3D" id="1.10.10.10">
    <property type="entry name" value="Winged helix-like DNA-binding domain superfamily/Winged helix DNA-binding domain"/>
    <property type="match status" value="1"/>
</dbReference>
<dbReference type="InterPro" id="IPR036388">
    <property type="entry name" value="WH-like_DNA-bd_sf"/>
</dbReference>
<dbReference type="InterPro" id="IPR001845">
    <property type="entry name" value="HTH_ArsR_DNA-bd_dom"/>
</dbReference>
<evidence type="ECO:0000313" key="6">
    <source>
        <dbReference type="Proteomes" id="UP000597656"/>
    </source>
</evidence>
<keyword evidence="3" id="KW-0804">Transcription</keyword>
<protein>
    <submittedName>
        <fullName evidence="5">Transcriptional regulator</fullName>
    </submittedName>
</protein>
<proteinExistence type="predicted"/>
<dbReference type="PANTHER" id="PTHR33154">
    <property type="entry name" value="TRANSCRIPTIONAL REGULATOR, ARSR FAMILY"/>
    <property type="match status" value="1"/>
</dbReference>